<evidence type="ECO:0008006" key="2">
    <source>
        <dbReference type="Google" id="ProtNLM"/>
    </source>
</evidence>
<evidence type="ECO:0000313" key="1">
    <source>
        <dbReference type="EMBL" id="OIQ93694.1"/>
    </source>
</evidence>
<name>A0A1J5RC85_9ZZZZ</name>
<dbReference type="EMBL" id="MLJW01000202">
    <property type="protein sequence ID" value="OIQ93694.1"/>
    <property type="molecule type" value="Genomic_DNA"/>
</dbReference>
<comment type="caution">
    <text evidence="1">The sequence shown here is derived from an EMBL/GenBank/DDBJ whole genome shotgun (WGS) entry which is preliminary data.</text>
</comment>
<proteinExistence type="predicted"/>
<sequence>MDIKIARSRISVKAAAALALAAALLFFALYSAWWLSLSRLMKQSLDDWAAQRMAAGWTVTTGSRATRGFPGPVRLVLDAPSVMDAAGNRWQGPELSVSLSPLHPDHVKILAPGRHILTLAHGLPVEIKARQAGVVVALSPAGWRQADLSLAGVEAFGGRLEAATAVLTRLTASGRPVDERTASFRLRFDLAGLTLPDLPGLALGRSLRSATLQARLMGAPGKGDLKSALAAWRDGGGTLEVDRLALDWPPFTLEGQGTLALDDAMQPMFSSSCAVGGLFEGLNRLAQSGVVRRQDAMMAHMVLNALAHPGPDGQPRVTVPLSLQRQSLYLGPLRLLTVAKLPW</sequence>
<accession>A0A1J5RC85</accession>
<protein>
    <recommendedName>
        <fullName evidence="2">DUF2125 domain-containing protein</fullName>
    </recommendedName>
</protein>
<reference evidence="1" key="1">
    <citation type="submission" date="2016-10" db="EMBL/GenBank/DDBJ databases">
        <title>Sequence of Gallionella enrichment culture.</title>
        <authorList>
            <person name="Poehlein A."/>
            <person name="Muehling M."/>
            <person name="Daniel R."/>
        </authorList>
    </citation>
    <scope>NUCLEOTIDE SEQUENCE</scope>
</reference>
<dbReference type="InterPro" id="IPR018666">
    <property type="entry name" value="DUF2125"/>
</dbReference>
<organism evidence="1">
    <name type="scientific">mine drainage metagenome</name>
    <dbReference type="NCBI Taxonomy" id="410659"/>
    <lineage>
        <taxon>unclassified sequences</taxon>
        <taxon>metagenomes</taxon>
        <taxon>ecological metagenomes</taxon>
    </lineage>
</organism>
<gene>
    <name evidence="1" type="ORF">GALL_243770</name>
</gene>
<dbReference type="AlphaFoldDB" id="A0A1J5RC85"/>
<dbReference type="Pfam" id="PF09898">
    <property type="entry name" value="DUF2125"/>
    <property type="match status" value="1"/>
</dbReference>